<evidence type="ECO:0000256" key="1">
    <source>
        <dbReference type="SAM" id="MobiDB-lite"/>
    </source>
</evidence>
<feature type="compositionally biased region" description="Low complexity" evidence="1">
    <location>
        <begin position="145"/>
        <end position="160"/>
    </location>
</feature>
<dbReference type="EnsemblMetazoa" id="ADIR000880-RA">
    <property type="protein sequence ID" value="ADIR000880-PA"/>
    <property type="gene ID" value="ADIR000880"/>
</dbReference>
<feature type="compositionally biased region" description="Gly residues" evidence="1">
    <location>
        <begin position="192"/>
        <end position="202"/>
    </location>
</feature>
<feature type="compositionally biased region" description="Polar residues" evidence="1">
    <location>
        <begin position="1"/>
        <end position="17"/>
    </location>
</feature>
<feature type="compositionally biased region" description="Low complexity" evidence="1">
    <location>
        <begin position="18"/>
        <end position="27"/>
    </location>
</feature>
<feature type="compositionally biased region" description="Basic and acidic residues" evidence="1">
    <location>
        <begin position="99"/>
        <end position="110"/>
    </location>
</feature>
<accession>A0A182MZS5</accession>
<proteinExistence type="predicted"/>
<dbReference type="VEuPathDB" id="VectorBase:ADIR000880"/>
<feature type="compositionally biased region" description="Polar residues" evidence="1">
    <location>
        <begin position="82"/>
        <end position="97"/>
    </location>
</feature>
<organism evidence="2 3">
    <name type="scientific">Anopheles dirus</name>
    <dbReference type="NCBI Taxonomy" id="7168"/>
    <lineage>
        <taxon>Eukaryota</taxon>
        <taxon>Metazoa</taxon>
        <taxon>Ecdysozoa</taxon>
        <taxon>Arthropoda</taxon>
        <taxon>Hexapoda</taxon>
        <taxon>Insecta</taxon>
        <taxon>Pterygota</taxon>
        <taxon>Neoptera</taxon>
        <taxon>Endopterygota</taxon>
        <taxon>Diptera</taxon>
        <taxon>Nematocera</taxon>
        <taxon>Culicoidea</taxon>
        <taxon>Culicidae</taxon>
        <taxon>Anophelinae</taxon>
        <taxon>Anopheles</taxon>
    </lineage>
</organism>
<name>A0A182MZS5_9DIPT</name>
<feature type="compositionally biased region" description="Acidic residues" evidence="1">
    <location>
        <begin position="167"/>
        <end position="187"/>
    </location>
</feature>
<keyword evidence="3" id="KW-1185">Reference proteome</keyword>
<evidence type="ECO:0000313" key="3">
    <source>
        <dbReference type="Proteomes" id="UP000075884"/>
    </source>
</evidence>
<feature type="compositionally biased region" description="Basic and acidic residues" evidence="1">
    <location>
        <begin position="203"/>
        <end position="223"/>
    </location>
</feature>
<feature type="region of interest" description="Disordered" evidence="1">
    <location>
        <begin position="70"/>
        <end position="227"/>
    </location>
</feature>
<feature type="region of interest" description="Disordered" evidence="1">
    <location>
        <begin position="1"/>
        <end position="28"/>
    </location>
</feature>
<sequence length="245" mass="25646">MSNHQPSAGVTTEQVSVQQQQQQQQQHQNHHLLVEAPTICLMPGAATVPISLPCFRLRNVSFLRQAPHELHPSPATIGGGAPTNNNNYELYKPSTNGHDAADTPKIKLETSDGEGSGEPDGRTASRSETGSSCGGTLDSQQQSPVGTVEVGGEVGAVGAAHHLLRSDEDDGDEDPGVLMDDGGDESNDTVGGTCGGGGGGGGAHEHDDSEPDDNKLAPQDQEKMTQAVKKVFTDYKWTPPVAPIR</sequence>
<dbReference type="AlphaFoldDB" id="A0A182MZS5"/>
<reference evidence="2" key="2">
    <citation type="submission" date="2020-05" db="UniProtKB">
        <authorList>
            <consortium name="EnsemblMetazoa"/>
        </authorList>
    </citation>
    <scope>IDENTIFICATION</scope>
    <source>
        <strain evidence="2">WRAIR2</strain>
    </source>
</reference>
<reference evidence="3" key="1">
    <citation type="submission" date="2013-03" db="EMBL/GenBank/DDBJ databases">
        <title>The Genome Sequence of Anopheles dirus WRAIR2.</title>
        <authorList>
            <consortium name="The Broad Institute Genomics Platform"/>
            <person name="Neafsey D.E."/>
            <person name="Walton C."/>
            <person name="Walker B."/>
            <person name="Young S.K."/>
            <person name="Zeng Q."/>
            <person name="Gargeya S."/>
            <person name="Fitzgerald M."/>
            <person name="Haas B."/>
            <person name="Abouelleil A."/>
            <person name="Allen A.W."/>
            <person name="Alvarado L."/>
            <person name="Arachchi H.M."/>
            <person name="Berlin A.M."/>
            <person name="Chapman S.B."/>
            <person name="Gainer-Dewar J."/>
            <person name="Goldberg J."/>
            <person name="Griggs A."/>
            <person name="Gujja S."/>
            <person name="Hansen M."/>
            <person name="Howarth C."/>
            <person name="Imamovic A."/>
            <person name="Ireland A."/>
            <person name="Larimer J."/>
            <person name="McCowan C."/>
            <person name="Murphy C."/>
            <person name="Pearson M."/>
            <person name="Poon T.W."/>
            <person name="Priest M."/>
            <person name="Roberts A."/>
            <person name="Saif S."/>
            <person name="Shea T."/>
            <person name="Sisk P."/>
            <person name="Sykes S."/>
            <person name="Wortman J."/>
            <person name="Nusbaum C."/>
            <person name="Birren B."/>
        </authorList>
    </citation>
    <scope>NUCLEOTIDE SEQUENCE [LARGE SCALE GENOMIC DNA]</scope>
    <source>
        <strain evidence="3">WRAIR2</strain>
    </source>
</reference>
<dbReference type="Proteomes" id="UP000075884">
    <property type="component" value="Unassembled WGS sequence"/>
</dbReference>
<dbReference type="STRING" id="7168.A0A182MZS5"/>
<protein>
    <submittedName>
        <fullName evidence="2">Uncharacterized protein</fullName>
    </submittedName>
</protein>
<evidence type="ECO:0000313" key="2">
    <source>
        <dbReference type="EnsemblMetazoa" id="ADIR000880-PA"/>
    </source>
</evidence>